<dbReference type="InterPro" id="IPR028996">
    <property type="entry name" value="GM2-AP"/>
</dbReference>
<dbReference type="AlphaFoldDB" id="A0AAW2HSR2"/>
<evidence type="ECO:0000256" key="1">
    <source>
        <dbReference type="ARBA" id="ARBA00022729"/>
    </source>
</evidence>
<accession>A0AAW2HSR2</accession>
<dbReference type="Gene3D" id="2.70.220.10">
    <property type="entry name" value="Ganglioside GM2 activator"/>
    <property type="match status" value="1"/>
</dbReference>
<organism evidence="3">
    <name type="scientific">Menopon gallinae</name>
    <name type="common">poultry shaft louse</name>
    <dbReference type="NCBI Taxonomy" id="328185"/>
    <lineage>
        <taxon>Eukaryota</taxon>
        <taxon>Metazoa</taxon>
        <taxon>Ecdysozoa</taxon>
        <taxon>Arthropoda</taxon>
        <taxon>Hexapoda</taxon>
        <taxon>Insecta</taxon>
        <taxon>Pterygota</taxon>
        <taxon>Neoptera</taxon>
        <taxon>Paraneoptera</taxon>
        <taxon>Psocodea</taxon>
        <taxon>Troctomorpha</taxon>
        <taxon>Phthiraptera</taxon>
        <taxon>Amblycera</taxon>
        <taxon>Menoponidae</taxon>
        <taxon>Menopon</taxon>
    </lineage>
</organism>
<dbReference type="Pfam" id="PF02221">
    <property type="entry name" value="E1_DerP2_DerF2"/>
    <property type="match status" value="1"/>
</dbReference>
<dbReference type="GO" id="GO:0009898">
    <property type="term" value="C:cytoplasmic side of plasma membrane"/>
    <property type="evidence" value="ECO:0007669"/>
    <property type="project" value="TreeGrafter"/>
</dbReference>
<comment type="caution">
    <text evidence="3">The sequence shown here is derived from an EMBL/GenBank/DDBJ whole genome shotgun (WGS) entry which is preliminary data.</text>
</comment>
<reference evidence="3" key="1">
    <citation type="journal article" date="2024" name="Gigascience">
        <title>Chromosome-level genome of the poultry shaft louse Menopon gallinae provides insight into the host-switching and adaptive evolution of parasitic lice.</title>
        <authorList>
            <person name="Xu Y."/>
            <person name="Ma L."/>
            <person name="Liu S."/>
            <person name="Liang Y."/>
            <person name="Liu Q."/>
            <person name="He Z."/>
            <person name="Tian L."/>
            <person name="Duan Y."/>
            <person name="Cai W."/>
            <person name="Li H."/>
            <person name="Song F."/>
        </authorList>
    </citation>
    <scope>NUCLEOTIDE SEQUENCE</scope>
    <source>
        <strain evidence="3">Cailab_2023a</strain>
    </source>
</reference>
<dbReference type="InterPro" id="IPR003172">
    <property type="entry name" value="ML_dom"/>
</dbReference>
<dbReference type="EMBL" id="JARGDH010000003">
    <property type="protein sequence ID" value="KAL0272716.1"/>
    <property type="molecule type" value="Genomic_DNA"/>
</dbReference>
<dbReference type="GO" id="GO:0008047">
    <property type="term" value="F:enzyme activator activity"/>
    <property type="evidence" value="ECO:0007669"/>
    <property type="project" value="InterPro"/>
</dbReference>
<protein>
    <recommendedName>
        <fullName evidence="2">MD-2-related lipid-recognition domain-containing protein</fullName>
    </recommendedName>
</protein>
<dbReference type="GO" id="GO:0005319">
    <property type="term" value="F:lipid transporter activity"/>
    <property type="evidence" value="ECO:0007669"/>
    <property type="project" value="TreeGrafter"/>
</dbReference>
<keyword evidence="1" id="KW-0732">Signal</keyword>
<name>A0AAW2HSR2_9NEOP</name>
<dbReference type="SUPFAM" id="SSF63707">
    <property type="entry name" value="Ganglioside M2 (gm2) activator"/>
    <property type="match status" value="1"/>
</dbReference>
<dbReference type="GO" id="GO:0006689">
    <property type="term" value="P:ganglioside catabolic process"/>
    <property type="evidence" value="ECO:0007669"/>
    <property type="project" value="InterPro"/>
</dbReference>
<proteinExistence type="predicted"/>
<dbReference type="PANTHER" id="PTHR17357:SF0">
    <property type="entry name" value="GANGLIOSIDE GM2 ACTIVATOR"/>
    <property type="match status" value="1"/>
</dbReference>
<feature type="domain" description="MD-2-related lipid-recognition" evidence="2">
    <location>
        <begin position="74"/>
        <end position="217"/>
    </location>
</feature>
<evidence type="ECO:0000259" key="2">
    <source>
        <dbReference type="SMART" id="SM00737"/>
    </source>
</evidence>
<dbReference type="InterPro" id="IPR036846">
    <property type="entry name" value="GM2-AP_sf"/>
</dbReference>
<dbReference type="PANTHER" id="PTHR17357">
    <property type="entry name" value="GM2 GANGLIOSIDE ACTIVATOR PROTEIN"/>
    <property type="match status" value="1"/>
</dbReference>
<dbReference type="SMART" id="SM00737">
    <property type="entry name" value="ML"/>
    <property type="match status" value="1"/>
</dbReference>
<sequence length="220" mass="24427">MPTCLNFISLILKNICLIVINRAINLCAKETTILESVRVLSRTMAGAQFSIFLTGMIILAVVSARREGYGSFWWRNCGDSTDPIKVSDLDVFVNGSDYIYVTGKGEVGFDLQSPIQGKVTMKKKSMGIWWPIPCVDKLGSCSYHDVCTLTPFPDDCPKVFTDNHIPCHCPVSKGHYSVQNLPLDINILPHALEKGTYSATVRLSYDGEQILCLKMTIDII</sequence>
<gene>
    <name evidence="3" type="ORF">PYX00_005580</name>
</gene>
<evidence type="ECO:0000313" key="3">
    <source>
        <dbReference type="EMBL" id="KAL0272716.1"/>
    </source>
</evidence>